<accession>A0AAV7AT34</accession>
<evidence type="ECO:0000313" key="1">
    <source>
        <dbReference type="EMBL" id="KAG8564721.1"/>
    </source>
</evidence>
<keyword evidence="2" id="KW-1185">Reference proteome</keyword>
<sequence>MIQIHKMGDRWLHCFKGLHQVNLVSPIQAANSELSGCFLLVELQVQGTVVYGSSDLCDCTLTVYLPVQSLFGVLCLGILKFRA</sequence>
<reference evidence="1" key="1">
    <citation type="thesis" date="2020" institute="ProQuest LLC" country="789 East Eisenhower Parkway, Ann Arbor, MI, USA">
        <title>Comparative Genomics and Chromosome Evolution.</title>
        <authorList>
            <person name="Mudd A.B."/>
        </authorList>
    </citation>
    <scope>NUCLEOTIDE SEQUENCE</scope>
    <source>
        <strain evidence="1">237g6f4</strain>
        <tissue evidence="1">Blood</tissue>
    </source>
</reference>
<dbReference type="AlphaFoldDB" id="A0AAV7AT34"/>
<comment type="caution">
    <text evidence="1">The sequence shown here is derived from an EMBL/GenBank/DDBJ whole genome shotgun (WGS) entry which is preliminary data.</text>
</comment>
<dbReference type="Proteomes" id="UP000824782">
    <property type="component" value="Unassembled WGS sequence"/>
</dbReference>
<organism evidence="1 2">
    <name type="scientific">Engystomops pustulosus</name>
    <name type="common">Tungara frog</name>
    <name type="synonym">Physalaemus pustulosus</name>
    <dbReference type="NCBI Taxonomy" id="76066"/>
    <lineage>
        <taxon>Eukaryota</taxon>
        <taxon>Metazoa</taxon>
        <taxon>Chordata</taxon>
        <taxon>Craniata</taxon>
        <taxon>Vertebrata</taxon>
        <taxon>Euteleostomi</taxon>
        <taxon>Amphibia</taxon>
        <taxon>Batrachia</taxon>
        <taxon>Anura</taxon>
        <taxon>Neobatrachia</taxon>
        <taxon>Hyloidea</taxon>
        <taxon>Leptodactylidae</taxon>
        <taxon>Leiuperinae</taxon>
        <taxon>Engystomops</taxon>
    </lineage>
</organism>
<dbReference type="EMBL" id="WNYA01000007">
    <property type="protein sequence ID" value="KAG8564721.1"/>
    <property type="molecule type" value="Genomic_DNA"/>
</dbReference>
<protein>
    <submittedName>
        <fullName evidence="1">Uncharacterized protein</fullName>
    </submittedName>
</protein>
<proteinExistence type="predicted"/>
<evidence type="ECO:0000313" key="2">
    <source>
        <dbReference type="Proteomes" id="UP000824782"/>
    </source>
</evidence>
<name>A0AAV7AT34_ENGPU</name>
<gene>
    <name evidence="1" type="ORF">GDO81_016566</name>
</gene>